<dbReference type="PROSITE" id="PS51782">
    <property type="entry name" value="LYSM"/>
    <property type="match status" value="1"/>
</dbReference>
<dbReference type="CDD" id="cd12797">
    <property type="entry name" value="M23_peptidase"/>
    <property type="match status" value="1"/>
</dbReference>
<dbReference type="SUPFAM" id="SSF54106">
    <property type="entry name" value="LysM domain"/>
    <property type="match status" value="1"/>
</dbReference>
<dbReference type="Pfam" id="PF01476">
    <property type="entry name" value="LysM"/>
    <property type="match status" value="1"/>
</dbReference>
<evidence type="ECO:0000256" key="3">
    <source>
        <dbReference type="SAM" id="SignalP"/>
    </source>
</evidence>
<keyword evidence="3" id="KW-0732">Signal</keyword>
<comment type="caution">
    <text evidence="5">The sequence shown here is derived from an EMBL/GenBank/DDBJ whole genome shotgun (WGS) entry which is preliminary data.</text>
</comment>
<evidence type="ECO:0000259" key="4">
    <source>
        <dbReference type="PROSITE" id="PS51782"/>
    </source>
</evidence>
<dbReference type="InterPro" id="IPR036779">
    <property type="entry name" value="LysM_dom_sf"/>
</dbReference>
<dbReference type="Gene3D" id="2.70.70.10">
    <property type="entry name" value="Glucose Permease (Domain IIA)"/>
    <property type="match status" value="1"/>
</dbReference>
<dbReference type="Proteomes" id="UP000192872">
    <property type="component" value="Unassembled WGS sequence"/>
</dbReference>
<protein>
    <recommendedName>
        <fullName evidence="4">LysM domain-containing protein</fullName>
    </recommendedName>
</protein>
<dbReference type="Gene3D" id="3.10.350.10">
    <property type="entry name" value="LysM domain"/>
    <property type="match status" value="1"/>
</dbReference>
<feature type="compositionally biased region" description="Low complexity" evidence="2">
    <location>
        <begin position="53"/>
        <end position="75"/>
    </location>
</feature>
<evidence type="ECO:0000313" key="5">
    <source>
        <dbReference type="EMBL" id="OQW53253.1"/>
    </source>
</evidence>
<dbReference type="STRING" id="1827387.A4S15_05685"/>
<feature type="region of interest" description="Disordered" evidence="2">
    <location>
        <begin position="27"/>
        <end position="84"/>
    </location>
</feature>
<feature type="compositionally biased region" description="Polar residues" evidence="2">
    <location>
        <begin position="31"/>
        <end position="43"/>
    </location>
</feature>
<gene>
    <name evidence="5" type="ORF">A4S15_05685</name>
</gene>
<reference evidence="5 6" key="1">
    <citation type="journal article" date="2017" name="Water Res.">
        <title>Comammox in drinking water systems.</title>
        <authorList>
            <person name="Wang Y."/>
            <person name="Ma L."/>
            <person name="Mao Y."/>
            <person name="Jiang X."/>
            <person name="Xia Y."/>
            <person name="Yu K."/>
            <person name="Li B."/>
            <person name="Zhang T."/>
        </authorList>
    </citation>
    <scope>NUCLEOTIDE SEQUENCE [LARGE SCALE GENOMIC DNA]</scope>
    <source>
        <strain evidence="5">SG_bin8</strain>
    </source>
</reference>
<feature type="domain" description="LysM" evidence="4">
    <location>
        <begin position="187"/>
        <end position="231"/>
    </location>
</feature>
<sequence>MLQYTASLGCALTLAACASDGARYAPPPPWSSAQQQYNQTFSQRPPVAGQETGWQGQGQSAPSWQQSAAPAWQPQNSDVTGSIQPDASVNAARTVYAKPLPPVTALPPVAAPKAQWTPPATPPQWSQPASPKLAPLPTAPVAVAPGPVRQSAIATSGQQLKLPKTSEPAVPLAWTQPAAAPRAAVPSTHTVHAGETLASIATQYGVPAATIARYNHLGPSDRPQIGQKLALTSPVRLPVASDAPQADKITTSAIPPRIPEPKAAAVPTPVEPRKVVTAVPQAPAPEAEDEPVEPATAKTEKLAFRWPVRGRVIAKFGPQPSGGNVDGIKIAVPQGTPVHAAEAGVVAYAGSELKPYGNLVLVRHANGWVTAYAHNSNIDVKSGDQIKRGQIIARAGQTGNVSQPQVHFEIRKGKTPVDPMTHLAGG</sequence>
<dbReference type="PANTHER" id="PTHR21666:SF263">
    <property type="entry name" value="MUREIN HYDROLASE ACTIVATOR NLPD"/>
    <property type="match status" value="1"/>
</dbReference>
<dbReference type="CDD" id="cd00118">
    <property type="entry name" value="LysM"/>
    <property type="match status" value="1"/>
</dbReference>
<dbReference type="InterPro" id="IPR011055">
    <property type="entry name" value="Dup_hybrid_motif"/>
</dbReference>
<feature type="chain" id="PRO_5013184878" description="LysM domain-containing protein" evidence="3">
    <location>
        <begin position="19"/>
        <end position="426"/>
    </location>
</feature>
<dbReference type="RefSeq" id="WP_376800904.1">
    <property type="nucleotide sequence ID" value="NZ_DHWE01000019.1"/>
</dbReference>
<organism evidence="5 6">
    <name type="scientific">Candidatus Raskinella chloraquaticus</name>
    <dbReference type="NCBI Taxonomy" id="1951219"/>
    <lineage>
        <taxon>Bacteria</taxon>
        <taxon>Pseudomonadati</taxon>
        <taxon>Pseudomonadota</taxon>
        <taxon>Alphaproteobacteria</taxon>
        <taxon>Hyphomicrobiales</taxon>
        <taxon>Phreatobacteraceae</taxon>
        <taxon>Candidatus Raskinella</taxon>
    </lineage>
</organism>
<feature type="region of interest" description="Disordered" evidence="2">
    <location>
        <begin position="252"/>
        <end position="271"/>
    </location>
</feature>
<dbReference type="SUPFAM" id="SSF51261">
    <property type="entry name" value="Duplicated hybrid motif"/>
    <property type="match status" value="1"/>
</dbReference>
<dbReference type="PANTHER" id="PTHR21666">
    <property type="entry name" value="PEPTIDASE-RELATED"/>
    <property type="match status" value="1"/>
</dbReference>
<feature type="signal peptide" evidence="3">
    <location>
        <begin position="1"/>
        <end position="18"/>
    </location>
</feature>
<dbReference type="GO" id="GO:0004222">
    <property type="term" value="F:metalloendopeptidase activity"/>
    <property type="evidence" value="ECO:0007669"/>
    <property type="project" value="TreeGrafter"/>
</dbReference>
<dbReference type="SMART" id="SM00257">
    <property type="entry name" value="LysM"/>
    <property type="match status" value="1"/>
</dbReference>
<dbReference type="AlphaFoldDB" id="A0A1W9I0M5"/>
<evidence type="ECO:0000256" key="2">
    <source>
        <dbReference type="SAM" id="MobiDB-lite"/>
    </source>
</evidence>
<dbReference type="InterPro" id="IPR016047">
    <property type="entry name" value="M23ase_b-sheet_dom"/>
</dbReference>
<dbReference type="InterPro" id="IPR018392">
    <property type="entry name" value="LysM"/>
</dbReference>
<dbReference type="Pfam" id="PF01551">
    <property type="entry name" value="Peptidase_M23"/>
    <property type="match status" value="1"/>
</dbReference>
<accession>A0A1W9I0M5</accession>
<feature type="region of interest" description="Disordered" evidence="2">
    <location>
        <begin position="112"/>
        <end position="131"/>
    </location>
</feature>
<proteinExistence type="inferred from homology"/>
<evidence type="ECO:0000256" key="1">
    <source>
        <dbReference type="ARBA" id="ARBA00038420"/>
    </source>
</evidence>
<name>A0A1W9I0M5_9HYPH</name>
<dbReference type="EMBL" id="LWDL01000010">
    <property type="protein sequence ID" value="OQW53253.1"/>
    <property type="molecule type" value="Genomic_DNA"/>
</dbReference>
<comment type="similarity">
    <text evidence="1">Belongs to the E.coli NlpD/Haemophilus LppB family.</text>
</comment>
<dbReference type="InterPro" id="IPR050570">
    <property type="entry name" value="Cell_wall_metabolism_enzyme"/>
</dbReference>
<evidence type="ECO:0000313" key="6">
    <source>
        <dbReference type="Proteomes" id="UP000192872"/>
    </source>
</evidence>